<feature type="domain" description="Protein kinase" evidence="3">
    <location>
        <begin position="37"/>
        <end position="320"/>
    </location>
</feature>
<dbReference type="GO" id="GO:0004674">
    <property type="term" value="F:protein serine/threonine kinase activity"/>
    <property type="evidence" value="ECO:0007669"/>
    <property type="project" value="TreeGrafter"/>
</dbReference>
<reference evidence="5" key="2">
    <citation type="submission" date="2015-01" db="EMBL/GenBank/DDBJ databases">
        <title>Evolutionary Origins and Diversification of the Mycorrhizal Mutualists.</title>
        <authorList>
            <consortium name="DOE Joint Genome Institute"/>
            <consortium name="Mycorrhizal Genomics Consortium"/>
            <person name="Kohler A."/>
            <person name="Kuo A."/>
            <person name="Nagy L.G."/>
            <person name="Floudas D."/>
            <person name="Copeland A."/>
            <person name="Barry K.W."/>
            <person name="Cichocki N."/>
            <person name="Veneault-Fourrey C."/>
            <person name="LaButti K."/>
            <person name="Lindquist E.A."/>
            <person name="Lipzen A."/>
            <person name="Lundell T."/>
            <person name="Morin E."/>
            <person name="Murat C."/>
            <person name="Riley R."/>
            <person name="Ohm R."/>
            <person name="Sun H."/>
            <person name="Tunlid A."/>
            <person name="Henrissat B."/>
            <person name="Grigoriev I.V."/>
            <person name="Hibbett D.S."/>
            <person name="Martin F."/>
        </authorList>
    </citation>
    <scope>NUCLEOTIDE SEQUENCE [LARGE SCALE GENOMIC DNA]</scope>
    <source>
        <strain evidence="5">MUT 4182</strain>
    </source>
</reference>
<reference evidence="4 5" key="1">
    <citation type="submission" date="2014-04" db="EMBL/GenBank/DDBJ databases">
        <authorList>
            <consortium name="DOE Joint Genome Institute"/>
            <person name="Kuo A."/>
            <person name="Girlanda M."/>
            <person name="Perotto S."/>
            <person name="Kohler A."/>
            <person name="Nagy L.G."/>
            <person name="Floudas D."/>
            <person name="Copeland A."/>
            <person name="Barry K.W."/>
            <person name="Cichocki N."/>
            <person name="Veneault-Fourrey C."/>
            <person name="LaButti K."/>
            <person name="Lindquist E.A."/>
            <person name="Lipzen A."/>
            <person name="Lundell T."/>
            <person name="Morin E."/>
            <person name="Murat C."/>
            <person name="Sun H."/>
            <person name="Tunlid A."/>
            <person name="Henrissat B."/>
            <person name="Grigoriev I.V."/>
            <person name="Hibbett D.S."/>
            <person name="Martin F."/>
            <person name="Nordberg H.P."/>
            <person name="Cantor M.N."/>
            <person name="Hua S.X."/>
        </authorList>
    </citation>
    <scope>NUCLEOTIDE SEQUENCE [LARGE SCALE GENOMIC DNA]</scope>
    <source>
        <strain evidence="4 5">MUT 4182</strain>
    </source>
</reference>
<evidence type="ECO:0000256" key="1">
    <source>
        <dbReference type="ARBA" id="ARBA00022741"/>
    </source>
</evidence>
<gene>
    <name evidence="4" type="ORF">M407DRAFT_32623</name>
</gene>
<dbReference type="SUPFAM" id="SSF56112">
    <property type="entry name" value="Protein kinase-like (PK-like)"/>
    <property type="match status" value="1"/>
</dbReference>
<dbReference type="HOGENOM" id="CLU_000288_7_37_1"/>
<dbReference type="PANTHER" id="PTHR44329">
    <property type="entry name" value="SERINE/THREONINE-PROTEIN KINASE TNNI3K-RELATED"/>
    <property type="match status" value="1"/>
</dbReference>
<dbReference type="SMART" id="SM00220">
    <property type="entry name" value="S_TKc"/>
    <property type="match status" value="1"/>
</dbReference>
<organism evidence="4 5">
    <name type="scientific">Tulasnella calospora MUT 4182</name>
    <dbReference type="NCBI Taxonomy" id="1051891"/>
    <lineage>
        <taxon>Eukaryota</taxon>
        <taxon>Fungi</taxon>
        <taxon>Dikarya</taxon>
        <taxon>Basidiomycota</taxon>
        <taxon>Agaricomycotina</taxon>
        <taxon>Agaricomycetes</taxon>
        <taxon>Cantharellales</taxon>
        <taxon>Tulasnellaceae</taxon>
        <taxon>Tulasnella</taxon>
    </lineage>
</organism>
<dbReference type="SUPFAM" id="SSF48452">
    <property type="entry name" value="TPR-like"/>
    <property type="match status" value="1"/>
</dbReference>
<evidence type="ECO:0000259" key="3">
    <source>
        <dbReference type="PROSITE" id="PS50011"/>
    </source>
</evidence>
<dbReference type="PROSITE" id="PS50011">
    <property type="entry name" value="PROTEIN_KINASE_DOM"/>
    <property type="match status" value="1"/>
</dbReference>
<evidence type="ECO:0000313" key="4">
    <source>
        <dbReference type="EMBL" id="KIO17697.1"/>
    </source>
</evidence>
<dbReference type="InterPro" id="IPR000719">
    <property type="entry name" value="Prot_kinase_dom"/>
</dbReference>
<dbReference type="InterPro" id="IPR011009">
    <property type="entry name" value="Kinase-like_dom_sf"/>
</dbReference>
<dbReference type="SMART" id="SM00028">
    <property type="entry name" value="TPR"/>
    <property type="match status" value="6"/>
</dbReference>
<dbReference type="InterPro" id="IPR011990">
    <property type="entry name" value="TPR-like_helical_dom_sf"/>
</dbReference>
<dbReference type="PANTHER" id="PTHR44329:SF298">
    <property type="entry name" value="MIXED LINEAGE KINASE DOMAIN-LIKE PROTEIN"/>
    <property type="match status" value="1"/>
</dbReference>
<sequence length="688" mass="76436">MTAAETADQRRANRILAVDEAYEALDEYHIDRRRVVFIANDQKRRGGFGIVRQAHLHASSYVPAWMGSRLYGQPQVVAVKEISLSAMHDASDLKRAFTKEVLVWSRLQGHLGVSKFLGFCADFDRKEAWLISPWEPYGNVSEFIKGRGELEVPEKLSLAYDTIDALAFLHQLDPPVCHGDIKSANVLVNLECRALLCDFGLARLYEDSGFGKLESTAVIKGSIRWCSPELLEGRPRTASSDIYAWAWLVWEIMTGELPYGEAVADYVIMRKIFEGPLPQVNGESRLSECLQLWDLMGRCWSAEPLQRPTSAMCKTIFEYLPHCPPTPKTADPHIRSAALLENLGDLESWKGNHKAGLAYLEQALHLYEQEGNDKGIASVLLKQAAVASRDSNHVKTRSAASAALEMCRNLQDDIGVADARFWIGRSFLTDNKRVAAVGNLLESLKIFRAKGKSINVANCLERLGELYRREGLGAEALSTLEEAVDIAFRCGDRLGEARALIVLGVTHESLGDMDQAISTVRRAHDIARDIGWEDGLSTSLCRLGRVKLELGIHAEAEELLREAVRVARSSDSGWRLAQALWFSGECFRAQGRFEEAVSVLEESCTVYQNLTRSFTVDLANAAASLAGSKSTLGRKGEALAWYDRAIAEYRKAEDTYMGRISYCLAAKDAILTDMKRRDEEALHGEASS</sequence>
<accession>A0A0C3L837</accession>
<dbReference type="InterPro" id="IPR008271">
    <property type="entry name" value="Ser/Thr_kinase_AS"/>
</dbReference>
<keyword evidence="5" id="KW-1185">Reference proteome</keyword>
<dbReference type="Pfam" id="PF07714">
    <property type="entry name" value="PK_Tyr_Ser-Thr"/>
    <property type="match status" value="1"/>
</dbReference>
<keyword evidence="1" id="KW-0547">Nucleotide-binding</keyword>
<dbReference type="Gene3D" id="1.10.510.10">
    <property type="entry name" value="Transferase(Phosphotransferase) domain 1"/>
    <property type="match status" value="1"/>
</dbReference>
<dbReference type="PROSITE" id="PS00108">
    <property type="entry name" value="PROTEIN_KINASE_ST"/>
    <property type="match status" value="1"/>
</dbReference>
<dbReference type="STRING" id="1051891.A0A0C3L837"/>
<evidence type="ECO:0000256" key="2">
    <source>
        <dbReference type="ARBA" id="ARBA00022840"/>
    </source>
</evidence>
<dbReference type="Proteomes" id="UP000054248">
    <property type="component" value="Unassembled WGS sequence"/>
</dbReference>
<dbReference type="OrthoDB" id="621413at2759"/>
<dbReference type="InterPro" id="IPR019734">
    <property type="entry name" value="TPR_rpt"/>
</dbReference>
<evidence type="ECO:0000313" key="5">
    <source>
        <dbReference type="Proteomes" id="UP000054248"/>
    </source>
</evidence>
<proteinExistence type="predicted"/>
<dbReference type="InterPro" id="IPR001245">
    <property type="entry name" value="Ser-Thr/Tyr_kinase_cat_dom"/>
</dbReference>
<dbReference type="Pfam" id="PF13424">
    <property type="entry name" value="TPR_12"/>
    <property type="match status" value="2"/>
</dbReference>
<keyword evidence="2" id="KW-0067">ATP-binding</keyword>
<dbReference type="GO" id="GO:0005524">
    <property type="term" value="F:ATP binding"/>
    <property type="evidence" value="ECO:0007669"/>
    <property type="project" value="UniProtKB-KW"/>
</dbReference>
<dbReference type="EMBL" id="KN823352">
    <property type="protein sequence ID" value="KIO17697.1"/>
    <property type="molecule type" value="Genomic_DNA"/>
</dbReference>
<dbReference type="AlphaFoldDB" id="A0A0C3L837"/>
<protein>
    <recommendedName>
        <fullName evidence="3">Protein kinase domain-containing protein</fullName>
    </recommendedName>
</protein>
<dbReference type="Gene3D" id="1.25.40.10">
    <property type="entry name" value="Tetratricopeptide repeat domain"/>
    <property type="match status" value="1"/>
</dbReference>
<dbReference type="InterPro" id="IPR051681">
    <property type="entry name" value="Ser/Thr_Kinases-Pseudokinases"/>
</dbReference>
<name>A0A0C3L837_9AGAM</name>